<feature type="transmembrane region" description="Helical" evidence="3">
    <location>
        <begin position="282"/>
        <end position="302"/>
    </location>
</feature>
<evidence type="ECO:0000256" key="1">
    <source>
        <dbReference type="ARBA" id="ARBA00004141"/>
    </source>
</evidence>
<feature type="transmembrane region" description="Helical" evidence="3">
    <location>
        <begin position="194"/>
        <end position="219"/>
    </location>
</feature>
<keyword evidence="3" id="KW-0472">Membrane</keyword>
<comment type="subcellular location">
    <subcellularLocation>
        <location evidence="1">Membrane</location>
        <topology evidence="1">Multi-pass membrane protein</topology>
    </subcellularLocation>
</comment>
<dbReference type="OrthoDB" id="2213137at2759"/>
<evidence type="ECO:0000313" key="5">
    <source>
        <dbReference type="EMBL" id="KIY65693.1"/>
    </source>
</evidence>
<sequence>MVDSPIELKTPPASIHQYTIASDRGFHAWAYLISAFAIEMLVWSYPFSYGVFLDHYATHEFSHVSSSSLSLVGSLCTGLMYFASLIIMPVIYRYPWYKRHIMWLGVALCTAGLIGAAFATELWHLLLTQGIMYALGGSMLYFPAVTYLWEWFSEKKGLANGLIYSGTGVGGVVMPLVIQALLTKYGSKTTLIALVWNYIFGSCAFTNLSCKGTSFCVIIPTFPFIKPRVPVAHIVQTRPVNTDFLRSSRFWILFMSNAFQGLGNFVPTLYMPTFATALNLHSGGTISLSLMNGASALGLVFLGYLSDRFDIRTTILISAIGSALSVFLLWGFATTLGPLLVFALTYGFLAPSWSALWPRFVGKVAGDDPTESSTMMCIFIAGRGIGNVLSAPIASGLLQPWSGTGKALFAYGVEGYGRLIIFTGIMLVGGSVGALYSTFESPTSSMGRVARRRGSTSIP</sequence>
<dbReference type="AlphaFoldDB" id="A0A0D7B573"/>
<dbReference type="Gene3D" id="1.20.1250.20">
    <property type="entry name" value="MFS general substrate transporter like domains"/>
    <property type="match status" value="2"/>
</dbReference>
<dbReference type="Proteomes" id="UP000054007">
    <property type="component" value="Unassembled WGS sequence"/>
</dbReference>
<dbReference type="InterPro" id="IPR050327">
    <property type="entry name" value="Proton-linked_MCT"/>
</dbReference>
<dbReference type="PROSITE" id="PS50850">
    <property type="entry name" value="MFS"/>
    <property type="match status" value="1"/>
</dbReference>
<proteinExistence type="inferred from homology"/>
<keyword evidence="3" id="KW-1133">Transmembrane helix</keyword>
<gene>
    <name evidence="5" type="ORF">CYLTODRAFT_437759</name>
</gene>
<feature type="transmembrane region" description="Helical" evidence="3">
    <location>
        <begin position="250"/>
        <end position="270"/>
    </location>
</feature>
<feature type="transmembrane region" description="Helical" evidence="3">
    <location>
        <begin position="101"/>
        <end position="119"/>
    </location>
</feature>
<dbReference type="GO" id="GO:0016020">
    <property type="term" value="C:membrane"/>
    <property type="evidence" value="ECO:0007669"/>
    <property type="project" value="UniProtKB-SubCell"/>
</dbReference>
<protein>
    <submittedName>
        <fullName evidence="5">MFS general substrate transporter</fullName>
    </submittedName>
</protein>
<evidence type="ECO:0000259" key="4">
    <source>
        <dbReference type="PROSITE" id="PS50850"/>
    </source>
</evidence>
<comment type="similarity">
    <text evidence="2">Belongs to the major facilitator superfamily. Monocarboxylate porter (TC 2.A.1.13) family.</text>
</comment>
<dbReference type="Pfam" id="PF07690">
    <property type="entry name" value="MFS_1"/>
    <property type="match status" value="1"/>
</dbReference>
<evidence type="ECO:0000256" key="2">
    <source>
        <dbReference type="ARBA" id="ARBA00006727"/>
    </source>
</evidence>
<evidence type="ECO:0000313" key="6">
    <source>
        <dbReference type="Proteomes" id="UP000054007"/>
    </source>
</evidence>
<keyword evidence="6" id="KW-1185">Reference proteome</keyword>
<dbReference type="InterPro" id="IPR011701">
    <property type="entry name" value="MFS"/>
</dbReference>
<name>A0A0D7B573_9AGAR</name>
<evidence type="ECO:0000256" key="3">
    <source>
        <dbReference type="SAM" id="Phobius"/>
    </source>
</evidence>
<reference evidence="5 6" key="1">
    <citation type="journal article" date="2015" name="Fungal Genet. Biol.">
        <title>Evolution of novel wood decay mechanisms in Agaricales revealed by the genome sequences of Fistulina hepatica and Cylindrobasidium torrendii.</title>
        <authorList>
            <person name="Floudas D."/>
            <person name="Held B.W."/>
            <person name="Riley R."/>
            <person name="Nagy L.G."/>
            <person name="Koehler G."/>
            <person name="Ransdell A.S."/>
            <person name="Younus H."/>
            <person name="Chow J."/>
            <person name="Chiniquy J."/>
            <person name="Lipzen A."/>
            <person name="Tritt A."/>
            <person name="Sun H."/>
            <person name="Haridas S."/>
            <person name="LaButti K."/>
            <person name="Ohm R.A."/>
            <person name="Kues U."/>
            <person name="Blanchette R.A."/>
            <person name="Grigoriev I.V."/>
            <person name="Minto R.E."/>
            <person name="Hibbett D.S."/>
        </authorList>
    </citation>
    <scope>NUCLEOTIDE SEQUENCE [LARGE SCALE GENOMIC DNA]</scope>
    <source>
        <strain evidence="5 6">FP15055 ss-10</strain>
    </source>
</reference>
<dbReference type="GO" id="GO:0022857">
    <property type="term" value="F:transmembrane transporter activity"/>
    <property type="evidence" value="ECO:0007669"/>
    <property type="project" value="InterPro"/>
</dbReference>
<keyword evidence="3" id="KW-0812">Transmembrane</keyword>
<feature type="transmembrane region" description="Helical" evidence="3">
    <location>
        <begin position="28"/>
        <end position="49"/>
    </location>
</feature>
<feature type="transmembrane region" description="Helical" evidence="3">
    <location>
        <begin position="131"/>
        <end position="149"/>
    </location>
</feature>
<dbReference type="PANTHER" id="PTHR11360:SF287">
    <property type="entry name" value="MFS MONOCARBOXYLATE TRANSPORTER"/>
    <property type="match status" value="1"/>
</dbReference>
<dbReference type="EMBL" id="KN880580">
    <property type="protein sequence ID" value="KIY65693.1"/>
    <property type="molecule type" value="Genomic_DNA"/>
</dbReference>
<dbReference type="InterPro" id="IPR036259">
    <property type="entry name" value="MFS_trans_sf"/>
</dbReference>
<feature type="domain" description="Major facilitator superfamily (MFS) profile" evidence="4">
    <location>
        <begin position="1"/>
        <end position="442"/>
    </location>
</feature>
<organism evidence="5 6">
    <name type="scientific">Cylindrobasidium torrendii FP15055 ss-10</name>
    <dbReference type="NCBI Taxonomy" id="1314674"/>
    <lineage>
        <taxon>Eukaryota</taxon>
        <taxon>Fungi</taxon>
        <taxon>Dikarya</taxon>
        <taxon>Basidiomycota</taxon>
        <taxon>Agaricomycotina</taxon>
        <taxon>Agaricomycetes</taxon>
        <taxon>Agaricomycetidae</taxon>
        <taxon>Agaricales</taxon>
        <taxon>Marasmiineae</taxon>
        <taxon>Physalacriaceae</taxon>
        <taxon>Cylindrobasidium</taxon>
    </lineage>
</organism>
<dbReference type="InterPro" id="IPR020846">
    <property type="entry name" value="MFS_dom"/>
</dbReference>
<feature type="transmembrane region" description="Helical" evidence="3">
    <location>
        <begin position="161"/>
        <end position="182"/>
    </location>
</feature>
<feature type="transmembrane region" description="Helical" evidence="3">
    <location>
        <begin position="69"/>
        <end position="92"/>
    </location>
</feature>
<accession>A0A0D7B573</accession>
<dbReference type="SUPFAM" id="SSF103473">
    <property type="entry name" value="MFS general substrate transporter"/>
    <property type="match status" value="1"/>
</dbReference>
<feature type="transmembrane region" description="Helical" evidence="3">
    <location>
        <begin position="419"/>
        <end position="439"/>
    </location>
</feature>
<dbReference type="PANTHER" id="PTHR11360">
    <property type="entry name" value="MONOCARBOXYLATE TRANSPORTER"/>
    <property type="match status" value="1"/>
</dbReference>